<keyword evidence="2" id="KW-0460">Magnesium</keyword>
<dbReference type="NCBIfam" id="TIGR00055">
    <property type="entry name" value="uppS"/>
    <property type="match status" value="1"/>
</dbReference>
<comment type="cofactor">
    <cofactor evidence="2">
        <name>Mg(2+)</name>
        <dbReference type="ChEBI" id="CHEBI:18420"/>
    </cofactor>
    <text evidence="2">Binds 2 magnesium ions per subunit.</text>
</comment>
<proteinExistence type="inferred from homology"/>
<comment type="subunit">
    <text evidence="2">Homodimer.</text>
</comment>
<feature type="binding site" evidence="2">
    <location>
        <position position="12"/>
    </location>
    <ligand>
        <name>Mg(2+)</name>
        <dbReference type="ChEBI" id="CHEBI:18420"/>
    </ligand>
</feature>
<dbReference type="EMBL" id="CP024870">
    <property type="protein sequence ID" value="ATX70862.1"/>
    <property type="molecule type" value="Genomic_DNA"/>
</dbReference>
<feature type="binding site" evidence="2">
    <location>
        <position position="29"/>
    </location>
    <ligand>
        <name>substrate</name>
    </ligand>
</feature>
<dbReference type="AlphaFoldDB" id="A0A1Y0L0D6"/>
<evidence type="ECO:0000313" key="3">
    <source>
        <dbReference type="EMBL" id="ATX70862.1"/>
    </source>
</evidence>
<feature type="binding site" evidence="2">
    <location>
        <position position="200"/>
    </location>
    <ligand>
        <name>Mg(2+)</name>
        <dbReference type="ChEBI" id="CHEBI:18420"/>
    </ligand>
</feature>
<accession>A0A1Y0L0D6</accession>
<feature type="binding site" evidence="2">
    <location>
        <position position="25"/>
    </location>
    <ligand>
        <name>substrate</name>
    </ligand>
</feature>
<dbReference type="Pfam" id="PF01255">
    <property type="entry name" value="Prenyltransf"/>
    <property type="match status" value="1"/>
</dbReference>
<dbReference type="PROSITE" id="PS01066">
    <property type="entry name" value="UPP_SYNTHASE"/>
    <property type="match status" value="1"/>
</dbReference>
<dbReference type="OrthoDB" id="4191603at2"/>
<evidence type="ECO:0000256" key="2">
    <source>
        <dbReference type="HAMAP-Rule" id="MF_01139"/>
    </source>
</evidence>
<keyword evidence="2" id="KW-0479">Metal-binding</keyword>
<keyword evidence="4" id="KW-1185">Reference proteome</keyword>
<dbReference type="GO" id="GO:0000287">
    <property type="term" value="F:magnesium ion binding"/>
    <property type="evidence" value="ECO:0007669"/>
    <property type="project" value="UniProtKB-UniRule"/>
</dbReference>
<dbReference type="GO" id="GO:0008834">
    <property type="term" value="F:ditrans,polycis-undecaprenyl-diphosphate synthase [(2E,6E)-farnesyl-diphosphate specific] activity"/>
    <property type="evidence" value="ECO:0007669"/>
    <property type="project" value="TreeGrafter"/>
</dbReference>
<dbReference type="PANTHER" id="PTHR10291">
    <property type="entry name" value="DEHYDRODOLICHYL DIPHOSPHATE SYNTHASE FAMILY MEMBER"/>
    <property type="match status" value="1"/>
</dbReference>
<evidence type="ECO:0000313" key="4">
    <source>
        <dbReference type="Proteomes" id="UP000231179"/>
    </source>
</evidence>
<dbReference type="InterPro" id="IPR018520">
    <property type="entry name" value="UPP_synth-like_CS"/>
</dbReference>
<feature type="binding site" evidence="2">
    <location>
        <position position="61"/>
    </location>
    <ligand>
        <name>substrate</name>
    </ligand>
</feature>
<dbReference type="GO" id="GO:0005829">
    <property type="term" value="C:cytosol"/>
    <property type="evidence" value="ECO:0007669"/>
    <property type="project" value="TreeGrafter"/>
</dbReference>
<feature type="binding site" evidence="2">
    <location>
        <position position="63"/>
    </location>
    <ligand>
        <name>substrate</name>
    </ligand>
</feature>
<comment type="similarity">
    <text evidence="2">Belongs to the UPP synthase family.</text>
</comment>
<name>A0A1Y0L0D6_9MOLU</name>
<dbReference type="InterPro" id="IPR001441">
    <property type="entry name" value="UPP_synth-like"/>
</dbReference>
<sequence length="235" mass="27283">MKQLNHLGIILDGNGRWAQKLNKDRTFGHKQGMNKIFDTIKWCQAENIAYVTLFCFSTENWNRPVKEVDYLMKFPGQIFSDKELKKYIANGIRIIWVGRRTKVPKKTRQALENAESKTEQQTKTIVNLALDYGSGEELVSAVTKICQGILQQKFELNDINQDLIYNNLYTCASPPIDFLIRTGGEQRLSNFMLLQLGYAELYFTKIYWPDFDAIALKTAIADYYARDRRFGRIEV</sequence>
<feature type="binding site" evidence="2">
    <location>
        <position position="17"/>
    </location>
    <ligand>
        <name>substrate</name>
    </ligand>
</feature>
<dbReference type="Proteomes" id="UP000231179">
    <property type="component" value="Chromosome"/>
</dbReference>
<keyword evidence="1 2" id="KW-0808">Transferase</keyword>
<feature type="active site" evidence="2">
    <location>
        <position position="12"/>
    </location>
</feature>
<dbReference type="RefSeq" id="WP_100254419.1">
    <property type="nucleotide sequence ID" value="NZ_CP015819.1"/>
</dbReference>
<feature type="active site" description="Proton acceptor" evidence="2">
    <location>
        <position position="60"/>
    </location>
</feature>
<dbReference type="GO" id="GO:0016094">
    <property type="term" value="P:polyprenol biosynthetic process"/>
    <property type="evidence" value="ECO:0007669"/>
    <property type="project" value="TreeGrafter"/>
</dbReference>
<reference evidence="3 4" key="1">
    <citation type="submission" date="2017-11" db="EMBL/GenBank/DDBJ databases">
        <title>Complete genome sequence of Spiroplasma clarkii CN-5 (DSM 19994).</title>
        <authorList>
            <person name="Tsai Y.-M."/>
            <person name="Chang A."/>
            <person name="Lo W.-S."/>
            <person name="Kuo C.-H."/>
        </authorList>
    </citation>
    <scope>NUCLEOTIDE SEQUENCE [LARGE SCALE GENOMIC DNA]</scope>
    <source>
        <strain evidence="3 4">CN-5</strain>
    </source>
</reference>
<dbReference type="PANTHER" id="PTHR10291:SF0">
    <property type="entry name" value="DEHYDRODOLICHYL DIPHOSPHATE SYNTHASE 2"/>
    <property type="match status" value="1"/>
</dbReference>
<comment type="function">
    <text evidence="2">Catalyzes the condensation of isopentenyl diphosphate (IPP) with allylic pyrophosphates generating different type of terpenoids.</text>
</comment>
<feature type="binding site" evidence="2">
    <location>
        <begin position="57"/>
        <end position="59"/>
    </location>
    <ligand>
        <name>substrate</name>
    </ligand>
</feature>
<evidence type="ECO:0000256" key="1">
    <source>
        <dbReference type="ARBA" id="ARBA00022679"/>
    </source>
</evidence>
<feature type="binding site" evidence="2">
    <location>
        <begin position="13"/>
        <end position="16"/>
    </location>
    <ligand>
        <name>substrate</name>
    </ligand>
</feature>
<feature type="binding site" evidence="2">
    <location>
        <position position="181"/>
    </location>
    <ligand>
        <name>substrate</name>
    </ligand>
</feature>
<protein>
    <recommendedName>
        <fullName evidence="2">Isoprenyl transferase</fullName>
        <ecNumber evidence="2">2.5.1.-</ecNumber>
    </recommendedName>
</protein>
<dbReference type="HAMAP" id="MF_01139">
    <property type="entry name" value="ISPT"/>
    <property type="match status" value="1"/>
</dbReference>
<dbReference type="InterPro" id="IPR036424">
    <property type="entry name" value="UPP_synth-like_sf"/>
</dbReference>
<feature type="binding site" evidence="2">
    <location>
        <begin position="187"/>
        <end position="189"/>
    </location>
    <ligand>
        <name>substrate</name>
    </ligand>
</feature>
<dbReference type="EC" id="2.5.1.-" evidence="2"/>
<gene>
    <name evidence="3" type="primary">uppS</name>
    <name evidence="3" type="ORF">SCLAR_v1c05430</name>
</gene>
<dbReference type="CDD" id="cd00475">
    <property type="entry name" value="Cis_IPPS"/>
    <property type="match status" value="1"/>
</dbReference>
<dbReference type="KEGG" id="scla:SCLARK_00817"/>
<organism evidence="3 4">
    <name type="scientific">Spiroplasma clarkii</name>
    <dbReference type="NCBI Taxonomy" id="2139"/>
    <lineage>
        <taxon>Bacteria</taxon>
        <taxon>Bacillati</taxon>
        <taxon>Mycoplasmatota</taxon>
        <taxon>Mollicutes</taxon>
        <taxon>Entomoplasmatales</taxon>
        <taxon>Spiroplasmataceae</taxon>
        <taxon>Spiroplasma</taxon>
    </lineage>
</organism>
<dbReference type="SUPFAM" id="SSF64005">
    <property type="entry name" value="Undecaprenyl diphosphate synthase"/>
    <property type="match status" value="1"/>
</dbReference>
<dbReference type="Gene3D" id="3.40.1180.10">
    <property type="entry name" value="Decaprenyl diphosphate synthase-like"/>
    <property type="match status" value="1"/>
</dbReference>